<comment type="caution">
    <text evidence="7">The sequence shown here is derived from an EMBL/GenBank/DDBJ whole genome shotgun (WGS) entry which is preliminary data.</text>
</comment>
<feature type="transmembrane region" description="Helical" evidence="5">
    <location>
        <begin position="223"/>
        <end position="240"/>
    </location>
</feature>
<keyword evidence="3 5" id="KW-1133">Transmembrane helix</keyword>
<keyword evidence="8" id="KW-1185">Reference proteome</keyword>
<dbReference type="GO" id="GO:0016020">
    <property type="term" value="C:membrane"/>
    <property type="evidence" value="ECO:0007669"/>
    <property type="project" value="UniProtKB-SubCell"/>
</dbReference>
<feature type="transmembrane region" description="Helical" evidence="5">
    <location>
        <begin position="44"/>
        <end position="71"/>
    </location>
</feature>
<keyword evidence="4 5" id="KW-0472">Membrane</keyword>
<evidence type="ECO:0000256" key="2">
    <source>
        <dbReference type="ARBA" id="ARBA00022692"/>
    </source>
</evidence>
<evidence type="ECO:0000313" key="8">
    <source>
        <dbReference type="Proteomes" id="UP001432322"/>
    </source>
</evidence>
<feature type="transmembrane region" description="Helical" evidence="5">
    <location>
        <begin position="252"/>
        <end position="273"/>
    </location>
</feature>
<dbReference type="InterPro" id="IPR005829">
    <property type="entry name" value="Sugar_transporter_CS"/>
</dbReference>
<feature type="transmembrane region" description="Helical" evidence="5">
    <location>
        <begin position="101"/>
        <end position="122"/>
    </location>
</feature>
<name>A0AAV5WZT4_9BILA</name>
<feature type="transmembrane region" description="Helical" evidence="5">
    <location>
        <begin position="77"/>
        <end position="94"/>
    </location>
</feature>
<dbReference type="SUPFAM" id="SSF103473">
    <property type="entry name" value="MFS general substrate transporter"/>
    <property type="match status" value="1"/>
</dbReference>
<dbReference type="InterPro" id="IPR020846">
    <property type="entry name" value="MFS_dom"/>
</dbReference>
<feature type="domain" description="Major facilitator superfamily (MFS) profile" evidence="6">
    <location>
        <begin position="1"/>
        <end position="396"/>
    </location>
</feature>
<feature type="transmembrane region" description="Helical" evidence="5">
    <location>
        <begin position="280"/>
        <end position="300"/>
    </location>
</feature>
<dbReference type="Gene3D" id="1.20.1250.20">
    <property type="entry name" value="MFS general substrate transporter like domains"/>
    <property type="match status" value="1"/>
</dbReference>
<evidence type="ECO:0000256" key="3">
    <source>
        <dbReference type="ARBA" id="ARBA00022989"/>
    </source>
</evidence>
<evidence type="ECO:0000313" key="7">
    <source>
        <dbReference type="EMBL" id="GMT34989.1"/>
    </source>
</evidence>
<evidence type="ECO:0000256" key="5">
    <source>
        <dbReference type="SAM" id="Phobius"/>
    </source>
</evidence>
<dbReference type="Pfam" id="PF00083">
    <property type="entry name" value="Sugar_tr"/>
    <property type="match status" value="1"/>
</dbReference>
<proteinExistence type="predicted"/>
<keyword evidence="2 5" id="KW-0812">Transmembrane</keyword>
<evidence type="ECO:0000259" key="6">
    <source>
        <dbReference type="PROSITE" id="PS50850"/>
    </source>
</evidence>
<dbReference type="CDD" id="cd17317">
    <property type="entry name" value="MFS_SLC22"/>
    <property type="match status" value="1"/>
</dbReference>
<dbReference type="EMBL" id="BTSY01000007">
    <property type="protein sequence ID" value="GMT34989.1"/>
    <property type="molecule type" value="Genomic_DNA"/>
</dbReference>
<dbReference type="PROSITE" id="PS50850">
    <property type="entry name" value="MFS"/>
    <property type="match status" value="1"/>
</dbReference>
<dbReference type="GO" id="GO:0022857">
    <property type="term" value="F:transmembrane transporter activity"/>
    <property type="evidence" value="ECO:0007669"/>
    <property type="project" value="InterPro"/>
</dbReference>
<feature type="non-terminal residue" evidence="7">
    <location>
        <position position="409"/>
    </location>
</feature>
<feature type="transmembrane region" description="Helical" evidence="5">
    <location>
        <begin position="371"/>
        <end position="392"/>
    </location>
</feature>
<accession>A0AAV5WZT4</accession>
<gene>
    <name evidence="7" type="ORF">PFISCL1PPCAC_26286</name>
</gene>
<sequence length="409" mass="45764">MGRWDIVCGRSWIKATVQSAYYVGQMVGSMVFGVLGDRIGRKKVFFIAIALQIICGFLQSVAPTWWLYAIVRAGTGFSHPGIFVIAVVIGMELVGPSYRKLASVTTGLFFAVGQIILGAVAMHVTDYQWMHVVLSAPALVFLSYWWLVPESARWLVSVRRFEDADRVLQKAAKTNGVDLPHQWWTLLDGEEKTMEEQEVRRPIEPRQCGFLDLLTTPELRKRSLVVFYLWPVVSMVYYGLSMKSDILGGDIYVNFIIGGFIEMPALFLIFILIDRIGRRFFVASGYALAGICLLSNLAISDTAPRWIALVQLLISRGAITATYASLYMFSPELFPTVVRNSAMGFCSTIARFGAIFASYMTMWIADTYGKAWMIIPFGVMTIFAAAFIIVFLPETKGKPLPATIEEVRN</sequence>
<protein>
    <recommendedName>
        <fullName evidence="6">Major facilitator superfamily (MFS) profile domain-containing protein</fullName>
    </recommendedName>
</protein>
<feature type="transmembrane region" description="Helical" evidence="5">
    <location>
        <begin position="341"/>
        <end position="365"/>
    </location>
</feature>
<reference evidence="7" key="1">
    <citation type="submission" date="2023-10" db="EMBL/GenBank/DDBJ databases">
        <title>Genome assembly of Pristionchus species.</title>
        <authorList>
            <person name="Yoshida K."/>
            <person name="Sommer R.J."/>
        </authorList>
    </citation>
    <scope>NUCLEOTIDE SEQUENCE</scope>
    <source>
        <strain evidence="7">RS5133</strain>
    </source>
</reference>
<dbReference type="PROSITE" id="PS00216">
    <property type="entry name" value="SUGAR_TRANSPORT_1"/>
    <property type="match status" value="1"/>
</dbReference>
<dbReference type="PANTHER" id="PTHR24064">
    <property type="entry name" value="SOLUTE CARRIER FAMILY 22 MEMBER"/>
    <property type="match status" value="1"/>
</dbReference>
<evidence type="ECO:0000256" key="1">
    <source>
        <dbReference type="ARBA" id="ARBA00004141"/>
    </source>
</evidence>
<feature type="transmembrane region" description="Helical" evidence="5">
    <location>
        <begin position="306"/>
        <end position="329"/>
    </location>
</feature>
<organism evidence="7 8">
    <name type="scientific">Pristionchus fissidentatus</name>
    <dbReference type="NCBI Taxonomy" id="1538716"/>
    <lineage>
        <taxon>Eukaryota</taxon>
        <taxon>Metazoa</taxon>
        <taxon>Ecdysozoa</taxon>
        <taxon>Nematoda</taxon>
        <taxon>Chromadorea</taxon>
        <taxon>Rhabditida</taxon>
        <taxon>Rhabditina</taxon>
        <taxon>Diplogasteromorpha</taxon>
        <taxon>Diplogasteroidea</taxon>
        <taxon>Neodiplogasteridae</taxon>
        <taxon>Pristionchus</taxon>
    </lineage>
</organism>
<dbReference type="AlphaFoldDB" id="A0AAV5WZT4"/>
<dbReference type="Proteomes" id="UP001432322">
    <property type="component" value="Unassembled WGS sequence"/>
</dbReference>
<dbReference type="InterPro" id="IPR005828">
    <property type="entry name" value="MFS_sugar_transport-like"/>
</dbReference>
<dbReference type="InterPro" id="IPR036259">
    <property type="entry name" value="MFS_trans_sf"/>
</dbReference>
<feature type="transmembrane region" description="Helical" evidence="5">
    <location>
        <begin position="20"/>
        <end position="37"/>
    </location>
</feature>
<evidence type="ECO:0000256" key="4">
    <source>
        <dbReference type="ARBA" id="ARBA00023136"/>
    </source>
</evidence>
<feature type="transmembrane region" description="Helical" evidence="5">
    <location>
        <begin position="128"/>
        <end position="147"/>
    </location>
</feature>
<comment type="subcellular location">
    <subcellularLocation>
        <location evidence="1">Membrane</location>
        <topology evidence="1">Multi-pass membrane protein</topology>
    </subcellularLocation>
</comment>